<reference evidence="8 9" key="1">
    <citation type="journal article" date="2020" name="Genomics">
        <title>Complete, high-quality genomes from long-read metagenomic sequencing of two wolf lichen thalli reveals enigmatic genome architecture.</title>
        <authorList>
            <person name="McKenzie S.K."/>
            <person name="Walston R.F."/>
            <person name="Allen J.L."/>
        </authorList>
    </citation>
    <scope>NUCLEOTIDE SEQUENCE [LARGE SCALE GENOMIC DNA]</scope>
    <source>
        <strain evidence="8">WasteWater2</strain>
    </source>
</reference>
<evidence type="ECO:0000256" key="7">
    <source>
        <dbReference type="SAM" id="MobiDB-lite"/>
    </source>
</evidence>
<dbReference type="PANTHER" id="PTHR13362:SF2">
    <property type="entry name" value="SMALL RIBOSOMAL SUBUNIT PROTEIN MS33"/>
    <property type="match status" value="1"/>
</dbReference>
<feature type="compositionally biased region" description="Low complexity" evidence="7">
    <location>
        <begin position="113"/>
        <end position="124"/>
    </location>
</feature>
<dbReference type="InterPro" id="IPR013219">
    <property type="entry name" value="Ribosomal_mS33"/>
</dbReference>
<evidence type="ECO:0000256" key="4">
    <source>
        <dbReference type="ARBA" id="ARBA00023128"/>
    </source>
</evidence>
<evidence type="ECO:0000256" key="5">
    <source>
        <dbReference type="ARBA" id="ARBA00023274"/>
    </source>
</evidence>
<keyword evidence="4" id="KW-0496">Mitochondrion</keyword>
<dbReference type="EMBL" id="JACCJC010000012">
    <property type="protein sequence ID" value="KAF6237927.1"/>
    <property type="molecule type" value="Genomic_DNA"/>
</dbReference>
<dbReference type="GO" id="GO:0005840">
    <property type="term" value="C:ribosome"/>
    <property type="evidence" value="ECO:0007669"/>
    <property type="project" value="UniProtKB-KW"/>
</dbReference>
<comment type="caution">
    <text evidence="8">The sequence shown here is derived from an EMBL/GenBank/DDBJ whole genome shotgun (WGS) entry which is preliminary data.</text>
</comment>
<dbReference type="GO" id="GO:0005739">
    <property type="term" value="C:mitochondrion"/>
    <property type="evidence" value="ECO:0007669"/>
    <property type="project" value="UniProtKB-SubCell"/>
</dbReference>
<proteinExistence type="inferred from homology"/>
<evidence type="ECO:0000256" key="1">
    <source>
        <dbReference type="ARBA" id="ARBA00004173"/>
    </source>
</evidence>
<keyword evidence="9" id="KW-1185">Reference proteome</keyword>
<feature type="region of interest" description="Disordered" evidence="7">
    <location>
        <begin position="87"/>
        <end position="124"/>
    </location>
</feature>
<gene>
    <name evidence="8" type="ORF">HO173_004128</name>
</gene>
<evidence type="ECO:0000256" key="3">
    <source>
        <dbReference type="ARBA" id="ARBA00022980"/>
    </source>
</evidence>
<evidence type="ECO:0000313" key="9">
    <source>
        <dbReference type="Proteomes" id="UP000578531"/>
    </source>
</evidence>
<sequence>MSVPQSRIFDLLQVQCRIFSQTFNPQRLRTGNRVLRQRLRGPSVAAYYPRRVATIKDLKNLYKGFDEEMETWDDDEEDRLEHLLLAKQRGKGAPKKKRTAEESKKIKGKKKPAVAAIAPKESKF</sequence>
<comment type="subcellular location">
    <subcellularLocation>
        <location evidence="1">Mitochondrion</location>
    </subcellularLocation>
</comment>
<dbReference type="GeneID" id="59285793"/>
<organism evidence="8 9">
    <name type="scientific">Letharia columbiana</name>
    <dbReference type="NCBI Taxonomy" id="112416"/>
    <lineage>
        <taxon>Eukaryota</taxon>
        <taxon>Fungi</taxon>
        <taxon>Dikarya</taxon>
        <taxon>Ascomycota</taxon>
        <taxon>Pezizomycotina</taxon>
        <taxon>Lecanoromycetes</taxon>
        <taxon>OSLEUM clade</taxon>
        <taxon>Lecanoromycetidae</taxon>
        <taxon>Lecanorales</taxon>
        <taxon>Lecanorineae</taxon>
        <taxon>Parmeliaceae</taxon>
        <taxon>Letharia</taxon>
    </lineage>
</organism>
<dbReference type="OrthoDB" id="2257454at2759"/>
<dbReference type="AlphaFoldDB" id="A0A8H6G033"/>
<protein>
    <recommendedName>
        <fullName evidence="6">Small ribosomal subunit protein mS33</fullName>
    </recommendedName>
</protein>
<keyword evidence="5" id="KW-0687">Ribonucleoprotein</keyword>
<evidence type="ECO:0000256" key="2">
    <source>
        <dbReference type="ARBA" id="ARBA00008970"/>
    </source>
</evidence>
<comment type="similarity">
    <text evidence="2">Belongs to the mitochondrion-specific ribosomal protein mS33 family.</text>
</comment>
<dbReference type="Proteomes" id="UP000578531">
    <property type="component" value="Unassembled WGS sequence"/>
</dbReference>
<dbReference type="PANTHER" id="PTHR13362">
    <property type="entry name" value="MITOCHONDRIAL RIBOSOMAL PROTEIN S33"/>
    <property type="match status" value="1"/>
</dbReference>
<evidence type="ECO:0000256" key="6">
    <source>
        <dbReference type="ARBA" id="ARBA00035132"/>
    </source>
</evidence>
<name>A0A8H6G033_9LECA</name>
<dbReference type="RefSeq" id="XP_037167245.1">
    <property type="nucleotide sequence ID" value="XM_037306052.1"/>
</dbReference>
<dbReference type="GO" id="GO:1990904">
    <property type="term" value="C:ribonucleoprotein complex"/>
    <property type="evidence" value="ECO:0007669"/>
    <property type="project" value="UniProtKB-KW"/>
</dbReference>
<feature type="compositionally biased region" description="Basic residues" evidence="7">
    <location>
        <begin position="88"/>
        <end position="98"/>
    </location>
</feature>
<dbReference type="Pfam" id="PF08293">
    <property type="entry name" value="MRP-S33"/>
    <property type="match status" value="1"/>
</dbReference>
<keyword evidence="3" id="KW-0689">Ribosomal protein</keyword>
<accession>A0A8H6G033</accession>
<evidence type="ECO:0000313" key="8">
    <source>
        <dbReference type="EMBL" id="KAF6237927.1"/>
    </source>
</evidence>